<sequence length="229" mass="23797">MDWTELVLRLGIAAVGGAALGLERQIGGHHAGFRTHTLVALGACLFTLAGAYGFTDLHPGPTIDPARIAAQVVSGIGFLGAGAILRDGASVRGLTTAATLWISAALGLAAAAGAYTAAAATAVLVLAVLSVLRTVRALARRISGSRDTLTIEYQRGHGTLGPLIRALDEAQARVRTIQIHDTGLDDPDPVAGIRRVEIRLHARHQPSLATIVDVIGQRPEVLTVQVQPD</sequence>
<comment type="subcellular location">
    <subcellularLocation>
        <location evidence="1">Cell membrane</location>
        <topology evidence="1">Multi-pass membrane protein</topology>
    </subcellularLocation>
</comment>
<protein>
    <submittedName>
        <fullName evidence="9">MgtC/SapB family protein</fullName>
    </submittedName>
</protein>
<keyword evidence="5 7" id="KW-1133">Transmembrane helix</keyword>
<evidence type="ECO:0000256" key="5">
    <source>
        <dbReference type="ARBA" id="ARBA00022989"/>
    </source>
</evidence>
<keyword evidence="6 7" id="KW-0472">Membrane</keyword>
<feature type="domain" description="MgtC/SapB/SrpB/YhiD N-terminal" evidence="8">
    <location>
        <begin position="10"/>
        <end position="136"/>
    </location>
</feature>
<dbReference type="RefSeq" id="WP_308716028.1">
    <property type="nucleotide sequence ID" value="NZ_JAVHUY010000033.1"/>
</dbReference>
<comment type="caution">
    <text evidence="9">The sequence shown here is derived from an EMBL/GenBank/DDBJ whole genome shotgun (WGS) entry which is preliminary data.</text>
</comment>
<proteinExistence type="inferred from homology"/>
<comment type="similarity">
    <text evidence="2">Belongs to the MgtC/SapB family.</text>
</comment>
<dbReference type="Pfam" id="PF02308">
    <property type="entry name" value="MgtC"/>
    <property type="match status" value="1"/>
</dbReference>
<keyword evidence="4 7" id="KW-0812">Transmembrane</keyword>
<accession>A0ABU0ZNZ7</accession>
<dbReference type="PANTHER" id="PTHR33778:SF1">
    <property type="entry name" value="MAGNESIUM TRANSPORTER YHID-RELATED"/>
    <property type="match status" value="1"/>
</dbReference>
<dbReference type="InterPro" id="IPR049177">
    <property type="entry name" value="MgtC_SapB_SrpB_YhiD_N"/>
</dbReference>
<dbReference type="InterPro" id="IPR003416">
    <property type="entry name" value="MgtC/SapB/SrpB/YhiD_fam"/>
</dbReference>
<evidence type="ECO:0000259" key="8">
    <source>
        <dbReference type="Pfam" id="PF02308"/>
    </source>
</evidence>
<keyword evidence="3" id="KW-1003">Cell membrane</keyword>
<evidence type="ECO:0000313" key="10">
    <source>
        <dbReference type="Proteomes" id="UP001230908"/>
    </source>
</evidence>
<dbReference type="PRINTS" id="PR01837">
    <property type="entry name" value="MGTCSAPBPROT"/>
</dbReference>
<feature type="transmembrane region" description="Helical" evidence="7">
    <location>
        <begin position="6"/>
        <end position="23"/>
    </location>
</feature>
<feature type="transmembrane region" description="Helical" evidence="7">
    <location>
        <begin position="66"/>
        <end position="85"/>
    </location>
</feature>
<name>A0ABU0ZNZ7_9ACTN</name>
<keyword evidence="10" id="KW-1185">Reference proteome</keyword>
<dbReference type="EMBL" id="JAVHUY010000033">
    <property type="protein sequence ID" value="MDQ7908761.1"/>
    <property type="molecule type" value="Genomic_DNA"/>
</dbReference>
<feature type="transmembrane region" description="Helical" evidence="7">
    <location>
        <begin position="35"/>
        <end position="54"/>
    </location>
</feature>
<organism evidence="9 10">
    <name type="scientific">Phytohabitans maris</name>
    <dbReference type="NCBI Taxonomy" id="3071409"/>
    <lineage>
        <taxon>Bacteria</taxon>
        <taxon>Bacillati</taxon>
        <taxon>Actinomycetota</taxon>
        <taxon>Actinomycetes</taxon>
        <taxon>Micromonosporales</taxon>
        <taxon>Micromonosporaceae</taxon>
    </lineage>
</organism>
<evidence type="ECO:0000256" key="4">
    <source>
        <dbReference type="ARBA" id="ARBA00022692"/>
    </source>
</evidence>
<gene>
    <name evidence="9" type="ORF">RB614_29940</name>
</gene>
<evidence type="ECO:0000256" key="6">
    <source>
        <dbReference type="ARBA" id="ARBA00023136"/>
    </source>
</evidence>
<feature type="transmembrane region" description="Helical" evidence="7">
    <location>
        <begin position="97"/>
        <end position="115"/>
    </location>
</feature>
<evidence type="ECO:0000256" key="2">
    <source>
        <dbReference type="ARBA" id="ARBA00009298"/>
    </source>
</evidence>
<dbReference type="PANTHER" id="PTHR33778">
    <property type="entry name" value="PROTEIN MGTC"/>
    <property type="match status" value="1"/>
</dbReference>
<reference evidence="9 10" key="1">
    <citation type="submission" date="2023-08" db="EMBL/GenBank/DDBJ databases">
        <title>Phytohabitans sansha sp. nov., isolated from marine sediment.</title>
        <authorList>
            <person name="Zhao Y."/>
            <person name="Yi K."/>
        </authorList>
    </citation>
    <scope>NUCLEOTIDE SEQUENCE [LARGE SCALE GENOMIC DNA]</scope>
    <source>
        <strain evidence="9 10">ZYX-F-186</strain>
    </source>
</reference>
<dbReference type="Proteomes" id="UP001230908">
    <property type="component" value="Unassembled WGS sequence"/>
</dbReference>
<evidence type="ECO:0000313" key="9">
    <source>
        <dbReference type="EMBL" id="MDQ7908761.1"/>
    </source>
</evidence>
<evidence type="ECO:0000256" key="3">
    <source>
        <dbReference type="ARBA" id="ARBA00022475"/>
    </source>
</evidence>
<evidence type="ECO:0000256" key="1">
    <source>
        <dbReference type="ARBA" id="ARBA00004651"/>
    </source>
</evidence>
<evidence type="ECO:0000256" key="7">
    <source>
        <dbReference type="SAM" id="Phobius"/>
    </source>
</evidence>